<gene>
    <name evidence="2" type="ORF">SOH20_05775</name>
</gene>
<proteinExistence type="predicted"/>
<dbReference type="PROSITE" id="PS00028">
    <property type="entry name" value="ZINC_FINGER_C2H2_1"/>
    <property type="match status" value="1"/>
</dbReference>
<comment type="caution">
    <text evidence="2">The sequence shown here is derived from an EMBL/GenBank/DDBJ whole genome shotgun (WGS) entry which is preliminary data.</text>
</comment>
<dbReference type="RefSeq" id="WP_320480835.1">
    <property type="nucleotide sequence ID" value="NZ_JAXCMD010000001.1"/>
</dbReference>
<dbReference type="InterPro" id="IPR013087">
    <property type="entry name" value="Znf_C2H2_type"/>
</dbReference>
<accession>A0AAW9GD83</accession>
<dbReference type="EMBL" id="JAXCMD010000001">
    <property type="protein sequence ID" value="MDY0850430.1"/>
    <property type="molecule type" value="Genomic_DNA"/>
</dbReference>
<name>A0AAW9GD83_BACTU</name>
<evidence type="ECO:0000313" key="2">
    <source>
        <dbReference type="EMBL" id="MDY0850430.1"/>
    </source>
</evidence>
<keyword evidence="2" id="KW-0255">Endonuclease</keyword>
<reference evidence="2" key="1">
    <citation type="submission" date="2023-11" db="EMBL/GenBank/DDBJ databases">
        <title>Genome Sequence of Bacillus thuringiensis stain BLB 30AF.</title>
        <authorList>
            <person name="Farhat A."/>
        </authorList>
    </citation>
    <scope>NUCLEOTIDE SEQUENCE</scope>
    <source>
        <strain evidence="2">BLB30AF</strain>
    </source>
</reference>
<feature type="domain" description="C2H2-type" evidence="1">
    <location>
        <begin position="222"/>
        <end position="246"/>
    </location>
</feature>
<evidence type="ECO:0000313" key="3">
    <source>
        <dbReference type="Proteomes" id="UP001274571"/>
    </source>
</evidence>
<sequence length="330" mass="38769">MNKVILQPAGKGEFNYSSTMNKGIDLSEIQVFLKKNEFERLSQIYKNGKVHVWGVKPARDNSNVKQWNKIERGDIALFYGERHFFASASVTYKIHNSKLARYLWGEKEAGVTWEYLYFLDEIKNQYIHINLVNELLKYKSKDHHVQRIRVLNQEKSNEIMNTFDFDNTMYLPDISKWRAEKDLEVIIDELEQNVSLEREVKGRARREQNIIRGYLFGTKKVCSCGICGEEYPVDLLVAAHIKKRAHCSRQEKLDIKHIAIPMCKFGCDDLFEKGYIGVQKGEVISLLDTEYLPKSVKDYIENIQGKACDSWNIDNDKYFEWHTNYHTKEF</sequence>
<protein>
    <submittedName>
        <fullName evidence="2">HNH endonuclease</fullName>
    </submittedName>
</protein>
<dbReference type="GO" id="GO:0004519">
    <property type="term" value="F:endonuclease activity"/>
    <property type="evidence" value="ECO:0007669"/>
    <property type="project" value="UniProtKB-KW"/>
</dbReference>
<keyword evidence="2" id="KW-0378">Hydrolase</keyword>
<evidence type="ECO:0000259" key="1">
    <source>
        <dbReference type="PROSITE" id="PS00028"/>
    </source>
</evidence>
<keyword evidence="2" id="KW-0540">Nuclease</keyword>
<dbReference type="AlphaFoldDB" id="A0AAW9GD83"/>
<dbReference type="Proteomes" id="UP001274571">
    <property type="component" value="Unassembled WGS sequence"/>
</dbReference>
<organism evidence="2 3">
    <name type="scientific">Bacillus thuringiensis</name>
    <dbReference type="NCBI Taxonomy" id="1428"/>
    <lineage>
        <taxon>Bacteria</taxon>
        <taxon>Bacillati</taxon>
        <taxon>Bacillota</taxon>
        <taxon>Bacilli</taxon>
        <taxon>Bacillales</taxon>
        <taxon>Bacillaceae</taxon>
        <taxon>Bacillus</taxon>
        <taxon>Bacillus cereus group</taxon>
    </lineage>
</organism>